<protein>
    <submittedName>
        <fullName evidence="1">Uncharacterized protein</fullName>
    </submittedName>
</protein>
<dbReference type="EMBL" id="LLXL01001727">
    <property type="protein sequence ID" value="PKK63115.1"/>
    <property type="molecule type" value="Genomic_DNA"/>
</dbReference>
<evidence type="ECO:0000313" key="2">
    <source>
        <dbReference type="Proteomes" id="UP000233469"/>
    </source>
</evidence>
<evidence type="ECO:0000313" key="1">
    <source>
        <dbReference type="EMBL" id="PKK63115.1"/>
    </source>
</evidence>
<reference evidence="1 2" key="2">
    <citation type="submission" date="2017-10" db="EMBL/GenBank/DDBJ databases">
        <title>Extensive intraspecific genome diversity in a model arbuscular mycorrhizal fungus.</title>
        <authorList>
            <person name="Chen E.C.H."/>
            <person name="Morin E."/>
            <person name="Baudet D."/>
            <person name="Noel J."/>
            <person name="Ndikumana S."/>
            <person name="Charron P."/>
            <person name="St-Onge C."/>
            <person name="Giorgi J."/>
            <person name="Grigoriev I.V."/>
            <person name="Roux C."/>
            <person name="Martin F.M."/>
            <person name="Corradi N."/>
        </authorList>
    </citation>
    <scope>NUCLEOTIDE SEQUENCE [LARGE SCALE GENOMIC DNA]</scope>
    <source>
        <strain evidence="1 2">C2</strain>
    </source>
</reference>
<dbReference type="VEuPathDB" id="FungiDB:RhiirA1_500167"/>
<comment type="caution">
    <text evidence="1">The sequence shown here is derived from an EMBL/GenBank/DDBJ whole genome shotgun (WGS) entry which is preliminary data.</text>
</comment>
<dbReference type="VEuPathDB" id="FungiDB:FUN_015202"/>
<dbReference type="VEuPathDB" id="FungiDB:RhiirFUN_015185"/>
<reference evidence="1 2" key="1">
    <citation type="submission" date="2016-04" db="EMBL/GenBank/DDBJ databases">
        <title>Genome analyses suggest a sexual origin of heterokaryosis in a supposedly ancient asexual fungus.</title>
        <authorList>
            <person name="Ropars J."/>
            <person name="Sedzielewska K."/>
            <person name="Noel J."/>
            <person name="Charron P."/>
            <person name="Farinelli L."/>
            <person name="Marton T."/>
            <person name="Kruger M."/>
            <person name="Pelin A."/>
            <person name="Brachmann A."/>
            <person name="Corradi N."/>
        </authorList>
    </citation>
    <scope>NUCLEOTIDE SEQUENCE [LARGE SCALE GENOMIC DNA]</scope>
    <source>
        <strain evidence="1 2">C2</strain>
    </source>
</reference>
<name>A0A2N1MNA7_9GLOM</name>
<gene>
    <name evidence="1" type="ORF">RhiirC2_789368</name>
</gene>
<organism evidence="1 2">
    <name type="scientific">Rhizophagus irregularis</name>
    <dbReference type="NCBI Taxonomy" id="588596"/>
    <lineage>
        <taxon>Eukaryota</taxon>
        <taxon>Fungi</taxon>
        <taxon>Fungi incertae sedis</taxon>
        <taxon>Mucoromycota</taxon>
        <taxon>Glomeromycotina</taxon>
        <taxon>Glomeromycetes</taxon>
        <taxon>Glomerales</taxon>
        <taxon>Glomeraceae</taxon>
        <taxon>Rhizophagus</taxon>
    </lineage>
</organism>
<dbReference type="AlphaFoldDB" id="A0A2N1MNA7"/>
<accession>A0A2N1MNA7</accession>
<proteinExistence type="predicted"/>
<dbReference type="Proteomes" id="UP000233469">
    <property type="component" value="Unassembled WGS sequence"/>
</dbReference>
<sequence>MDQVSTGKYFVLHVHHRDLQQLTENGTIAWSTLYSHHLEEINADPIDILGSPIDDAESEIIDEKEDDLITEGDDQEEYRFDWMLLAEMGPSPSFDCSSNLGSQDIDRNHDWINDPRQRYSDVDLADADTFINRISRIDDKEENIIVDYQMLNNNQKILFRRIESHYHDALAG</sequence>